<dbReference type="EMBL" id="CADIJZ010000023">
    <property type="protein sequence ID" value="CAB3725782.1"/>
    <property type="molecule type" value="Genomic_DNA"/>
</dbReference>
<proteinExistence type="predicted"/>
<gene>
    <name evidence="3" type="ORF">C0Z16_30115</name>
    <name evidence="2" type="ORF">LMG27174_05352</name>
</gene>
<accession>A0A2N7W5X0</accession>
<feature type="region of interest" description="Disordered" evidence="1">
    <location>
        <begin position="1"/>
        <end position="66"/>
    </location>
</feature>
<dbReference type="Proteomes" id="UP000494205">
    <property type="component" value="Unassembled WGS sequence"/>
</dbReference>
<protein>
    <recommendedName>
        <fullName evidence="6">Amidohydrolase-related domain-containing protein</fullName>
    </recommendedName>
</protein>
<dbReference type="GO" id="GO:0016787">
    <property type="term" value="F:hydrolase activity"/>
    <property type="evidence" value="ECO:0007669"/>
    <property type="project" value="InterPro"/>
</dbReference>
<evidence type="ECO:0000256" key="1">
    <source>
        <dbReference type="SAM" id="MobiDB-lite"/>
    </source>
</evidence>
<evidence type="ECO:0000313" key="4">
    <source>
        <dbReference type="Proteomes" id="UP000235659"/>
    </source>
</evidence>
<reference evidence="3 4" key="1">
    <citation type="submission" date="2018-01" db="EMBL/GenBank/DDBJ databases">
        <title>Whole genome analyses suggest that Burkholderia sensu lato contains two further novel genera in the rhizoxinica-symbiotica group Mycetohabitans gen. nov., and Trinickia gen. nov.: implications for the evolution of diazotrophy and nodulation in the Burkholderiaceae.</title>
        <authorList>
            <person name="Estrada-de los Santos P."/>
            <person name="Palmer M."/>
            <person name="Chavez-Ramirez B."/>
            <person name="Beukes C."/>
            <person name="Steenkamp E.T."/>
            <person name="Hirsch A.M."/>
            <person name="Manyaka P."/>
            <person name="Maluk M."/>
            <person name="Lafos M."/>
            <person name="Crook M."/>
            <person name="Gross E."/>
            <person name="Simon M.F."/>
            <person name="Bueno dos Reis Junior F."/>
            <person name="Poole P.S."/>
            <person name="Venter S.N."/>
            <person name="James E.K."/>
        </authorList>
    </citation>
    <scope>NUCLEOTIDE SEQUENCE [LARGE SCALE GENOMIC DNA]</scope>
    <source>
        <strain evidence="3 4">WSM 3937</strain>
    </source>
</reference>
<evidence type="ECO:0008006" key="6">
    <source>
        <dbReference type="Google" id="ProtNLM"/>
    </source>
</evidence>
<evidence type="ECO:0000313" key="2">
    <source>
        <dbReference type="EMBL" id="CAB3725782.1"/>
    </source>
</evidence>
<dbReference type="RefSeq" id="WP_102635701.1">
    <property type="nucleotide sequence ID" value="NZ_CADIJZ010000023.1"/>
</dbReference>
<name>A0A2N7W5X0_9BURK</name>
<dbReference type="Gene3D" id="3.20.20.140">
    <property type="entry name" value="Metal-dependent hydrolases"/>
    <property type="match status" value="1"/>
</dbReference>
<evidence type="ECO:0000313" key="3">
    <source>
        <dbReference type="EMBL" id="PMS24801.1"/>
    </source>
</evidence>
<feature type="compositionally biased region" description="Polar residues" evidence="1">
    <location>
        <begin position="1"/>
        <end position="13"/>
    </location>
</feature>
<dbReference type="AlphaFoldDB" id="A0A2N7W5X0"/>
<dbReference type="SUPFAM" id="SSF51556">
    <property type="entry name" value="Metallo-dependent hydrolases"/>
    <property type="match status" value="1"/>
</dbReference>
<dbReference type="EMBL" id="PNXY01000032">
    <property type="protein sequence ID" value="PMS24801.1"/>
    <property type="molecule type" value="Genomic_DNA"/>
</dbReference>
<dbReference type="InterPro" id="IPR032466">
    <property type="entry name" value="Metal_Hydrolase"/>
</dbReference>
<dbReference type="Proteomes" id="UP000235659">
    <property type="component" value="Unassembled WGS sequence"/>
</dbReference>
<dbReference type="OrthoDB" id="3982782at2"/>
<sequence>MTRINSTHASTTDHTSEAGPSGTNASAARPGGSSRKRGASALSGAGAPQASAPKHAATGGSNANRPVRADAETLMRAHTRFFDDDSASVRGFEVQPVRRGTADESRAVTRALRETPELAAMLTTTVDKLGESSLQDAHASRTATGAWMSDSHFHPTNYAQQGMVPEEMLKMMDEVGIHRSVMSPIPTNVMPCGDHDGHNHIPPESYYVKSQYANIAPHELTAEVEDEIAKSAHLMLNTQVDADTALFINIAKLPDAQRDRLDPMVTGLHLGDPLSPQTLLLKLAGHPGMFTGVGEVTIHKELVERQYEGVRQANLTDNVQVFKNIVATAGVVGMPVVLHCDVDSTANQRANGKGQPQHLENLKKLFGSPEASGATVIWAHCGGIGRFVQKPTDHANNLRTILADPKMSHVHIDISWSRVARQIVMKTQPDGTEVPDHESVHAWASLINEFPDRFLFGSDALNPQVKDTWAETGNMYKPLLEKLTPKARIAVKTGNYERVIVGARPKVRAFEEHVLTPEFVKTGLRSSKEDERVNGRAGPHINPEALRKVRDEAYAKAGVDVFGRPKDAATH</sequence>
<reference evidence="2 5" key="2">
    <citation type="submission" date="2020-04" db="EMBL/GenBank/DDBJ databases">
        <authorList>
            <person name="De Canck E."/>
        </authorList>
    </citation>
    <scope>NUCLEOTIDE SEQUENCE [LARGE SCALE GENOMIC DNA]</scope>
    <source>
        <strain evidence="2 5">LMG 27174</strain>
    </source>
</reference>
<organism evidence="2 5">
    <name type="scientific">Paraburkholderia rhynchosiae</name>
    <dbReference type="NCBI Taxonomy" id="487049"/>
    <lineage>
        <taxon>Bacteria</taxon>
        <taxon>Pseudomonadati</taxon>
        <taxon>Pseudomonadota</taxon>
        <taxon>Betaproteobacteria</taxon>
        <taxon>Burkholderiales</taxon>
        <taxon>Burkholderiaceae</taxon>
        <taxon>Paraburkholderia</taxon>
    </lineage>
</organism>
<evidence type="ECO:0000313" key="5">
    <source>
        <dbReference type="Proteomes" id="UP000494205"/>
    </source>
</evidence>
<keyword evidence="4" id="KW-1185">Reference proteome</keyword>